<sequence length="193" mass="22747">MLEIDILEGARGTGKSSLAFRLRQTTPETTLINFTGFHNDGEQGLEKVKKYYSNWMHFLFKMYNHDSKLLFDRFYFSEKVYSALYKEYNFTEEYKRLNELLEDLSEFGVKINIFFLTIKNKDELKERLIRDKVPFGKAEESVSETLNQQHAYSLLFDSLEINYKNENLSVHWIDTTGKTGDEVYAEVLQLKAT</sequence>
<dbReference type="Gene3D" id="3.40.50.300">
    <property type="entry name" value="P-loop containing nucleotide triphosphate hydrolases"/>
    <property type="match status" value="1"/>
</dbReference>
<dbReference type="SUPFAM" id="SSF52540">
    <property type="entry name" value="P-loop containing nucleoside triphosphate hydrolases"/>
    <property type="match status" value="1"/>
</dbReference>
<evidence type="ECO:0000313" key="1">
    <source>
        <dbReference type="EMBL" id="UNY48760.1"/>
    </source>
</evidence>
<accession>A0AAE9K5R5</accession>
<reference evidence="1 2" key="1">
    <citation type="submission" date="2022-01" db="EMBL/GenBank/DDBJ databases">
        <authorList>
            <person name="Stokar-Avihail A."/>
        </authorList>
    </citation>
    <scope>NUCLEOTIDE SEQUENCE [LARGE SCALE GENOMIC DNA]</scope>
</reference>
<proteinExistence type="predicted"/>
<keyword evidence="2" id="KW-1185">Reference proteome</keyword>
<protein>
    <submittedName>
        <fullName evidence="1">Uncharacterized protein</fullName>
    </submittedName>
</protein>
<organism evidence="1 2">
    <name type="scientific">Bacillus phage FADO</name>
    <dbReference type="NCBI Taxonomy" id="2917160"/>
    <lineage>
        <taxon>Viruses</taxon>
        <taxon>Duplodnaviria</taxon>
        <taxon>Heunggongvirae</taxon>
        <taxon>Uroviricota</taxon>
        <taxon>Caudoviricetes</taxon>
        <taxon>Heleneionescovirinae</taxon>
        <taxon>Zhangjivirus</taxon>
        <taxon>Zhangjivirus fado</taxon>
    </lineage>
</organism>
<name>A0AAE9K5R5_9CAUD</name>
<dbReference type="EMBL" id="OM236516">
    <property type="protein sequence ID" value="UNY48760.1"/>
    <property type="molecule type" value="Genomic_DNA"/>
</dbReference>
<dbReference type="Proteomes" id="UP000831021">
    <property type="component" value="Segment"/>
</dbReference>
<gene>
    <name evidence="1" type="ORF">fado_45</name>
</gene>
<evidence type="ECO:0000313" key="2">
    <source>
        <dbReference type="Proteomes" id="UP000831021"/>
    </source>
</evidence>
<dbReference type="InterPro" id="IPR027417">
    <property type="entry name" value="P-loop_NTPase"/>
</dbReference>